<dbReference type="RefSeq" id="WP_042897121.1">
    <property type="nucleotide sequence ID" value="NZ_UKJK02000030.1"/>
</dbReference>
<gene>
    <name evidence="2" type="primary">lexA_1</name>
    <name evidence="2" type="ORF">NCTC9645_00597</name>
</gene>
<evidence type="ECO:0000259" key="1">
    <source>
        <dbReference type="Pfam" id="PF01726"/>
    </source>
</evidence>
<dbReference type="AlphaFoldDB" id="A0A2X3EH30"/>
<dbReference type="GO" id="GO:0004252">
    <property type="term" value="F:serine-type endopeptidase activity"/>
    <property type="evidence" value="ECO:0007669"/>
    <property type="project" value="UniProtKB-EC"/>
</dbReference>
<reference evidence="2 3" key="1">
    <citation type="submission" date="2018-06" db="EMBL/GenBank/DDBJ databases">
        <authorList>
            <consortium name="Pathogen Informatics"/>
            <person name="Doyle S."/>
        </authorList>
    </citation>
    <scope>NUCLEOTIDE SEQUENCE [LARGE SCALE GENOMIC DNA]</scope>
    <source>
        <strain evidence="2 3">NCTC9645</strain>
    </source>
</reference>
<evidence type="ECO:0000313" key="3">
    <source>
        <dbReference type="Proteomes" id="UP000250675"/>
    </source>
</evidence>
<dbReference type="Proteomes" id="UP000250675">
    <property type="component" value="Unassembled WGS sequence"/>
</dbReference>
<dbReference type="EC" id="3.4.21.88" evidence="2"/>
<dbReference type="InterPro" id="IPR036390">
    <property type="entry name" value="WH_DNA-bd_sf"/>
</dbReference>
<keyword evidence="2" id="KW-0378">Hydrolase</keyword>
<name>A0A2X3EH30_KLEPN</name>
<organism evidence="2 3">
    <name type="scientific">Klebsiella pneumoniae</name>
    <dbReference type="NCBI Taxonomy" id="573"/>
    <lineage>
        <taxon>Bacteria</taxon>
        <taxon>Pseudomonadati</taxon>
        <taxon>Pseudomonadota</taxon>
        <taxon>Gammaproteobacteria</taxon>
        <taxon>Enterobacterales</taxon>
        <taxon>Enterobacteriaceae</taxon>
        <taxon>Klebsiella/Raoultella group</taxon>
        <taxon>Klebsiella</taxon>
        <taxon>Klebsiella pneumoniae complex</taxon>
    </lineage>
</organism>
<dbReference type="PANTHER" id="PTHR33516">
    <property type="entry name" value="LEXA REPRESSOR"/>
    <property type="match status" value="1"/>
</dbReference>
<dbReference type="Gene3D" id="1.10.10.10">
    <property type="entry name" value="Winged helix-like DNA-binding domain superfamily/Winged helix DNA-binding domain"/>
    <property type="match status" value="1"/>
</dbReference>
<dbReference type="EMBL" id="UASO01000003">
    <property type="protein sequence ID" value="SQC11349.1"/>
    <property type="molecule type" value="Genomic_DNA"/>
</dbReference>
<dbReference type="PANTHER" id="PTHR33516:SF2">
    <property type="entry name" value="LEXA REPRESSOR-RELATED"/>
    <property type="match status" value="1"/>
</dbReference>
<dbReference type="Pfam" id="PF01726">
    <property type="entry name" value="LexA_DNA_bind"/>
    <property type="match status" value="1"/>
</dbReference>
<dbReference type="SUPFAM" id="SSF46785">
    <property type="entry name" value="Winged helix' DNA-binding domain"/>
    <property type="match status" value="1"/>
</dbReference>
<sequence length="130" mass="14243">MAQTKLISDAEQAGDHVDGAGLSSFHNLTPRQQEVFDLLVAFINQHGYPPTFQELAGLIGVSSPNAVALHLRALQKKNFIKLSRGVSRGISVVGRKEPVLAVQLLQEMIADEPGARDRALEFLRVYEARP</sequence>
<dbReference type="InterPro" id="IPR036388">
    <property type="entry name" value="WH-like_DNA-bd_sf"/>
</dbReference>
<dbReference type="InterPro" id="IPR006199">
    <property type="entry name" value="LexA_DNA-bd_dom"/>
</dbReference>
<evidence type="ECO:0000313" key="2">
    <source>
        <dbReference type="EMBL" id="SQC11349.1"/>
    </source>
</evidence>
<dbReference type="InterPro" id="IPR050077">
    <property type="entry name" value="LexA_repressor"/>
</dbReference>
<dbReference type="GO" id="GO:0006508">
    <property type="term" value="P:proteolysis"/>
    <property type="evidence" value="ECO:0007669"/>
    <property type="project" value="InterPro"/>
</dbReference>
<accession>A0A2X3EH30</accession>
<protein>
    <submittedName>
        <fullName evidence="2">LexA DNA binding domain-containing protein</fullName>
        <ecNumber evidence="2">3.4.21.88</ecNumber>
    </submittedName>
</protein>
<feature type="domain" description="LexA repressor DNA-binding" evidence="1">
    <location>
        <begin position="27"/>
        <end position="89"/>
    </location>
</feature>
<proteinExistence type="predicted"/>